<dbReference type="GO" id="GO:0004523">
    <property type="term" value="F:RNA-DNA hybrid ribonuclease activity"/>
    <property type="evidence" value="ECO:0007669"/>
    <property type="project" value="UniProtKB-EC"/>
</dbReference>
<dbReference type="FunFam" id="3.30.420.10:FF:000032">
    <property type="entry name" value="Retrovirus-related Pol polyprotein from transposon 297-like Protein"/>
    <property type="match status" value="2"/>
</dbReference>
<evidence type="ECO:0000313" key="16">
    <source>
        <dbReference type="EMBL" id="KAL0150507.1"/>
    </source>
</evidence>
<feature type="non-terminal residue" evidence="16">
    <location>
        <position position="1"/>
    </location>
</feature>
<dbReference type="GO" id="GO:0006508">
    <property type="term" value="P:proteolysis"/>
    <property type="evidence" value="ECO:0007669"/>
    <property type="project" value="UniProtKB-KW"/>
</dbReference>
<keyword evidence="6" id="KW-0540">Nuclease</keyword>
<keyword evidence="7" id="KW-0255">Endonuclease</keyword>
<evidence type="ECO:0000256" key="3">
    <source>
        <dbReference type="ARBA" id="ARBA00022670"/>
    </source>
</evidence>
<dbReference type="Gene3D" id="3.30.70.270">
    <property type="match status" value="4"/>
</dbReference>
<dbReference type="InterPro" id="IPR000477">
    <property type="entry name" value="RT_dom"/>
</dbReference>
<dbReference type="Proteomes" id="UP001529510">
    <property type="component" value="Unassembled WGS sequence"/>
</dbReference>
<evidence type="ECO:0000256" key="8">
    <source>
        <dbReference type="ARBA" id="ARBA00022801"/>
    </source>
</evidence>
<dbReference type="Pfam" id="PF17919">
    <property type="entry name" value="RT_RNaseH_2"/>
    <property type="match status" value="2"/>
</dbReference>
<dbReference type="Gene3D" id="3.10.20.370">
    <property type="match status" value="2"/>
</dbReference>
<dbReference type="PROSITE" id="PS50878">
    <property type="entry name" value="RT_POL"/>
    <property type="match status" value="2"/>
</dbReference>
<feature type="coiled-coil region" evidence="12">
    <location>
        <begin position="1804"/>
        <end position="1834"/>
    </location>
</feature>
<evidence type="ECO:0000313" key="17">
    <source>
        <dbReference type="Proteomes" id="UP001529510"/>
    </source>
</evidence>
<name>A0ABD0MNZ8_CIRMR</name>
<comment type="similarity">
    <text evidence="1">Belongs to the beta type-B retroviral polymerase family. HERV class-II K(HML-2) pol subfamily.</text>
</comment>
<keyword evidence="8" id="KW-0378">Hydrolase</keyword>
<dbReference type="InterPro" id="IPR021109">
    <property type="entry name" value="Peptidase_aspartic_dom_sf"/>
</dbReference>
<dbReference type="GO" id="GO:0003964">
    <property type="term" value="F:RNA-directed DNA polymerase activity"/>
    <property type="evidence" value="ECO:0007669"/>
    <property type="project" value="UniProtKB-KW"/>
</dbReference>
<evidence type="ECO:0000259" key="14">
    <source>
        <dbReference type="PROSITE" id="PS50878"/>
    </source>
</evidence>
<organism evidence="16 17">
    <name type="scientific">Cirrhinus mrigala</name>
    <name type="common">Mrigala</name>
    <dbReference type="NCBI Taxonomy" id="683832"/>
    <lineage>
        <taxon>Eukaryota</taxon>
        <taxon>Metazoa</taxon>
        <taxon>Chordata</taxon>
        <taxon>Craniata</taxon>
        <taxon>Vertebrata</taxon>
        <taxon>Euteleostomi</taxon>
        <taxon>Actinopterygii</taxon>
        <taxon>Neopterygii</taxon>
        <taxon>Teleostei</taxon>
        <taxon>Ostariophysi</taxon>
        <taxon>Cypriniformes</taxon>
        <taxon>Cyprinidae</taxon>
        <taxon>Labeoninae</taxon>
        <taxon>Labeonini</taxon>
        <taxon>Cirrhinus</taxon>
    </lineage>
</organism>
<evidence type="ECO:0000256" key="13">
    <source>
        <dbReference type="SAM" id="MobiDB-lite"/>
    </source>
</evidence>
<evidence type="ECO:0000256" key="2">
    <source>
        <dbReference type="ARBA" id="ARBA00012180"/>
    </source>
</evidence>
<feature type="region of interest" description="Disordered" evidence="13">
    <location>
        <begin position="1636"/>
        <end position="1656"/>
    </location>
</feature>
<dbReference type="InterPro" id="IPR001584">
    <property type="entry name" value="Integrase_cat-core"/>
</dbReference>
<evidence type="ECO:0000256" key="9">
    <source>
        <dbReference type="ARBA" id="ARBA00022918"/>
    </source>
</evidence>
<keyword evidence="4" id="KW-0808">Transferase</keyword>
<feature type="coiled-coil region" evidence="12">
    <location>
        <begin position="2080"/>
        <end position="2107"/>
    </location>
</feature>
<sequence>CSVSLESRQSSSVRLDCEERFPLFCWVSCLWFPIGVVSKMEEELRELKELVAQLKADNERLRQEQALALPGSSTTTSTVSDAEPVTPQPVGASASHSERFVFVPRDRKCPKFNGRSGIGINEWIEEAQACIRARYLSVSDQAFFLFDHLEGEAREEIRYRSEVERRDPDKIFLALREVFGCSQSHVALQEAFFSRRQLEGESLLEFSLALMSLMEKVKRQFSGAVPNAPVLLRDQFVEHVADNALRRELKQLVRRQPTATLLEVRSEAIRWEQEGMPGGVRARSQSVPLSYGIQYGVQGGQRSDTGGSSPSELSELREMLKAQQNQLNQLTQSFAQFQGARSQSRSPRYGPVICRRPYGVISSRGAASVKSAIGKLIPTGLLSHSSDGGIRGSEVLTGGSSMSRLMSGCPQLVVSIGGVSVACLIDTGSMVSTITESCFLKNFKPWGQERLKLCQWLQLRAANGLAIPYVGYMELDVELCNKIVPECGILVVRDPPGGMCAEVPGVLGMNVLSRCYQELFGQHGQALFNSPPVVEAPSFVMQALQHCHEIKSQPVFGQVGRARVRGRYQCRVPGGTMKIITATCSEQCSGGTVLFEPLESGLPAGLLVSPALVPVSRGTVYIPVVNVGMIDVVLYPNTLLGTLHGVYVVSLPPGVTEVMDAVATVGSQGCVVGPSLQDQIESVDLSALGMEEQGEVRTLLRHYQSVFSAHDNDLGCTNLISHDIPLTDDVPVRQRYRRLPPSEYDVVKTHINQLLEAQIIRESCSPYASPIVLVKKKDGSLRMCVDYRQLNSKTRKDAFPLPRIEETLDALTGARWFSTLDLASGYNQVPVTEGDKAKTAFCTPFGLFEWNRMPFGLCNAPSTFQRLMERLFGDQRHQSLLLYLDDIVVFSSSVTQHLERLEVVLGRLKREGLKAKLEKCAFFKQQVKYLGHVVSSQGVATDPSKVEVVAKWGRPVNVTELRSFLGFASYYRRFVEGFAKLAAPLHKLVAEFVGSRHKKSAGPSFASAWTEHCQNSFDTLKEKLTTSPILAYADFSLPFILEVDASHRGLGAVLSQEQEGKVRPIAFASRSLRPTERNPVNYSSMKLEFLALKWAMTEKFREYLLGHRCVVFTDNNPLSHLESAKLGATEQRWAAQLAVFDFEIRYRPGKSNSNADALSRQPPADSDGVAQLLPATVVPAVVQQAAGVEPAYWATQAALKVFPSHSAADLRALQESDPDIGRVLCFWRRKSFPGGDERQSWSKGSLTVLRQWDRLVEREGVLYRRIFRPDGREEIFQVLLPSVLREEILRWLHQEHGHQGIERTTELVRQRCYWPGMTGEVARWCRECERCQSAKDVQPVASSFMGHLLASRPNEILAVDFTVLEPSSSGLENVLVMTDVFTKYTLAVPTRDQRAETVAQVLVVEWFCKFGVPGRIHSDQGRNFESSLIQQLCSLYKVEKSRTTPYHPAGNGQCERFNRTLHNLLRTLPPSSKRDWALCLPQVLFSYNTTPHQSTGESPYYLMFGQEPRLPVDFLLGRVEDTVAGNVHEWVIEHQTRLQVAFEGAREHLRITAERRKVQHDSHVRDTPLGEGQLVYLRDVGVRGRSKIRDLWSPVVYQVVRAPKEGGSVYSIAPVDNLGKVKQVHRSLLKGRTQKDFSVPAPTHSPVVELEPPGSGLDSEGLEQGDLWVLVPENPPAIDVAVPVDPGRLGPISGLGAPANSVQPLESEVVQLSEGLSNGDLVPRRSRRATAGISEGCFAVEADCALMPCCRASVPVPELLDVLDDPVCSVSLESRQSSSVRLDCEERFPLFCWVSCLWFPIGVVSKMEEELRELKELVAQLKADNERLRQEQALALPGSSTTTSTVSDAEPVTPQPVGASASHSERFVFVPRDRKCPKFNGRSGIGINEWIEEAQACIRARYLSVSDQAFFLFDHLEGEAREEIRYRSEVERRDPDKIFLALREVFGCSQSHVALQEAFFSRRQLEGESLLEFSLALMSLMEKVKRQFSGAVPNAPVLLRDQFVEHVADNALRRELKQLVRRQPTATLLEVRSEAIRWEQEGMPGGVRARSQSVPLSYGIQYGVQGGQRSDTGGSSPSELSELREMLKAQQNQLNQLTQSFAQFQGARSQSRSPRYGPVICRRPYGVISSRGAASVKSAIGKLIPTGLLSHSSDGGIRGSEVLTGGSSMSRLMSGCPQLVVSIGGVSVACLIDTGSMVSTITESCFLKNFKPWGQERLKLCQWLQLRAANGLAIPYVGYMELDVELCNKIVPECGILVVRDPPGGMCAEVPGVLGMNVLSRCYQELFGQHGQALFNSPPVVEAPSFVMQALQHCHEIKSQPVFGQVGRARVRGRYQCRVPGGTMKIITATCSEQCSGGTVLFEPLESGLPAGLLVSPALVPVSRGTVYIPVVNVGMIDVVLYPNTLLGTLHGVYVVSLPPGVTEVMDAVATVGSQGCVVGPSLQDQIESVDLSALGMEEQGEVRTLLRHYQSVFSAHDNDLGCTNLISHDIPLTDDVPVRQRYRRLPPSEYDVVKTHINQLLEAQIIRESCSPYASPIVLVKKKDGSLRMCVDYRQLNSKTRKDAFPLPRIEETLDALTGARWFSTLDLASGYNQVPVTEGDKAKTAFCTPFGLFEWNRMPFGLCNAPSTFQRLMERLFGDQRHQSLLLYLDDIVVFSSSVTQHLERLEVVLGRLKREGLKAKLEKCAFFKQQVKYLGHVVSSQGVATDPSKVEVVAKWGRPVNVTELRSFLGFASYYRRFVEGFAKLAAPLHKLVAEFVGSRHKKSAGPSFASAWTEHCQNSFDTLKEKLTTSPILAYADFSLPFILEVDASHRGLGAVLSQEQEGKVRPIAFASRSLRPTERNPVNYSSMKLEFLALKWAMTEKFREYLLGHRCVVFTDNNPLSHLESAKLGATEQRWAAQLAVFDFEIRYRPGKSNSNADALSRQPPADSDGVAQLLPATVVPAVVQQAAGVEPAYWATQAALKVFPSHSAADLRALQESDPDIGRVLCFWRRKSFPGGDERQSWSKGSLTVLRQWDRLVEREGVLYRRIFRPDGREEIFQVLLPSVLREEILRWLHQEHGHQGIERTTELVRQRCYWPGMTGEVARWCRECERCQSAKDVQPVASSFMGHLLASRPNEILAVDFTVLEPSSSGLENVLVMTDVFTKYTLAVPTRDQRAETVAQVLVVEWFCKFGVPGRIHSDQGRNFESSLIQQLCSLYKVEKSRTTPYHPAGNGQCERFNRTLHNLLRTLPPSSKRDWALCLPQVLFSYNTTPHQSTGESPYYLMFGQEPRLPVDFLLGRVEDTVAGNVHEWVIEHQTRLQVAFEGAREHLRITAERRKVQHDSHVRDTPLGEGQLVYLRDVGVRGRSKIRDLWSPVVYQVVRAPKEGGSVYSIAPVDNLGKVKQVHRSLLKGRTQKDFSVPAPTHSPVVELEPPGSGLDSEGLEQGDLWVLVPENPPAIDVAVPVDPGRLGPISGLGAPANSVQPLESEVVQLSEGLSNGDLVPRRSRRATAGISEGCFAVEADCALMPCCRASVPVPELLDVLDDPGRPLLYL</sequence>
<keyword evidence="9" id="KW-0695">RNA-directed DNA polymerase</keyword>
<feature type="domain" description="Integrase catalytic" evidence="15">
    <location>
        <begin position="1349"/>
        <end position="1507"/>
    </location>
</feature>
<dbReference type="Pfam" id="PF00665">
    <property type="entry name" value="rve"/>
    <property type="match status" value="2"/>
</dbReference>
<feature type="coiled-coil region" evidence="12">
    <location>
        <begin position="37"/>
        <end position="67"/>
    </location>
</feature>
<gene>
    <name evidence="16" type="ORF">M9458_054324</name>
</gene>
<dbReference type="CDD" id="cd00303">
    <property type="entry name" value="retropepsin_like"/>
    <property type="match status" value="2"/>
</dbReference>
<dbReference type="InterPro" id="IPR043502">
    <property type="entry name" value="DNA/RNA_pol_sf"/>
</dbReference>
<dbReference type="InterPro" id="IPR036397">
    <property type="entry name" value="RNaseH_sf"/>
</dbReference>
<dbReference type="CDD" id="cd09274">
    <property type="entry name" value="RNase_HI_RT_Ty3"/>
    <property type="match status" value="2"/>
</dbReference>
<dbReference type="PANTHER" id="PTHR37984:SF5">
    <property type="entry name" value="PROTEIN NYNRIN-LIKE"/>
    <property type="match status" value="1"/>
</dbReference>
<dbReference type="InterPro" id="IPR012337">
    <property type="entry name" value="RNaseH-like_sf"/>
</dbReference>
<dbReference type="FunFam" id="1.10.340.70:FF:000001">
    <property type="entry name" value="Retrovirus-related Pol polyprotein from transposon gypsy-like Protein"/>
    <property type="match status" value="2"/>
</dbReference>
<dbReference type="FunFam" id="3.10.20.370:FF:000001">
    <property type="entry name" value="Retrovirus-related Pol polyprotein from transposon 17.6-like protein"/>
    <property type="match status" value="2"/>
</dbReference>
<keyword evidence="10" id="KW-0511">Multifunctional enzyme</keyword>
<accession>A0ABD0MNZ8</accession>
<dbReference type="PANTHER" id="PTHR37984">
    <property type="entry name" value="PROTEIN CBG26694"/>
    <property type="match status" value="1"/>
</dbReference>
<evidence type="ECO:0000256" key="10">
    <source>
        <dbReference type="ARBA" id="ARBA00023268"/>
    </source>
</evidence>
<dbReference type="Gene3D" id="3.10.10.10">
    <property type="entry name" value="HIV Type 1 Reverse Transcriptase, subunit A, domain 1"/>
    <property type="match status" value="2"/>
</dbReference>
<feature type="domain" description="Reverse transcriptase" evidence="14">
    <location>
        <begin position="755"/>
        <end position="934"/>
    </location>
</feature>
<keyword evidence="17" id="KW-1185">Reference proteome</keyword>
<dbReference type="EMBL" id="JAMKFB020000295">
    <property type="protein sequence ID" value="KAL0150507.1"/>
    <property type="molecule type" value="Genomic_DNA"/>
</dbReference>
<dbReference type="FunFam" id="3.10.10.10:FF:000007">
    <property type="entry name" value="Retrovirus-related Pol polyprotein from transposon 17.6-like Protein"/>
    <property type="match status" value="2"/>
</dbReference>
<evidence type="ECO:0000259" key="15">
    <source>
        <dbReference type="PROSITE" id="PS50994"/>
    </source>
</evidence>
<dbReference type="Gene3D" id="3.30.420.10">
    <property type="entry name" value="Ribonuclease H-like superfamily/Ribonuclease H"/>
    <property type="match status" value="2"/>
</dbReference>
<keyword evidence="12" id="KW-0175">Coiled coil</keyword>
<evidence type="ECO:0000256" key="11">
    <source>
        <dbReference type="ARBA" id="ARBA00039658"/>
    </source>
</evidence>
<feature type="region of interest" description="Disordered" evidence="13">
    <location>
        <begin position="3403"/>
        <end position="3423"/>
    </location>
</feature>
<dbReference type="InterPro" id="IPR041588">
    <property type="entry name" value="Integrase_H2C2"/>
</dbReference>
<dbReference type="CDD" id="cd01647">
    <property type="entry name" value="RT_LTR"/>
    <property type="match status" value="2"/>
</dbReference>
<dbReference type="SUPFAM" id="SSF53098">
    <property type="entry name" value="Ribonuclease H-like"/>
    <property type="match status" value="2"/>
</dbReference>
<proteinExistence type="inferred from homology"/>
<dbReference type="Pfam" id="PF00078">
    <property type="entry name" value="RVT_1"/>
    <property type="match status" value="2"/>
</dbReference>
<feature type="domain" description="Integrase catalytic" evidence="15">
    <location>
        <begin position="3116"/>
        <end position="3274"/>
    </location>
</feature>
<dbReference type="EC" id="3.1.26.4" evidence="2"/>
<feature type="region of interest" description="Disordered" evidence="13">
    <location>
        <begin position="67"/>
        <end position="92"/>
    </location>
</feature>
<dbReference type="PROSITE" id="PS50994">
    <property type="entry name" value="INTEGRASE"/>
    <property type="match status" value="2"/>
</dbReference>
<evidence type="ECO:0000256" key="1">
    <source>
        <dbReference type="ARBA" id="ARBA00010879"/>
    </source>
</evidence>
<dbReference type="Gene3D" id="2.40.70.10">
    <property type="entry name" value="Acid Proteases"/>
    <property type="match status" value="2"/>
</dbReference>
<dbReference type="SUPFAM" id="SSF50630">
    <property type="entry name" value="Acid proteases"/>
    <property type="match status" value="2"/>
</dbReference>
<dbReference type="FunFam" id="3.30.70.270:FF:000062">
    <property type="entry name" value="Uncharacterized protein"/>
    <property type="match status" value="2"/>
</dbReference>
<evidence type="ECO:0000256" key="5">
    <source>
        <dbReference type="ARBA" id="ARBA00022695"/>
    </source>
</evidence>
<feature type="region of interest" description="Disordered" evidence="13">
    <location>
        <begin position="1835"/>
        <end position="1859"/>
    </location>
</feature>
<dbReference type="SUPFAM" id="SSF56672">
    <property type="entry name" value="DNA/RNA polymerases"/>
    <property type="match status" value="2"/>
</dbReference>
<evidence type="ECO:0000256" key="12">
    <source>
        <dbReference type="SAM" id="Coils"/>
    </source>
</evidence>
<dbReference type="Gene3D" id="1.10.340.70">
    <property type="match status" value="2"/>
</dbReference>
<feature type="compositionally biased region" description="Polar residues" evidence="13">
    <location>
        <begin position="1838"/>
        <end position="1847"/>
    </location>
</feature>
<evidence type="ECO:0000256" key="7">
    <source>
        <dbReference type="ARBA" id="ARBA00022759"/>
    </source>
</evidence>
<keyword evidence="3" id="KW-0645">Protease</keyword>
<evidence type="ECO:0000256" key="4">
    <source>
        <dbReference type="ARBA" id="ARBA00022679"/>
    </source>
</evidence>
<reference evidence="16 17" key="1">
    <citation type="submission" date="2024-05" db="EMBL/GenBank/DDBJ databases">
        <title>Genome sequencing and assembly of Indian major carp, Cirrhinus mrigala (Hamilton, 1822).</title>
        <authorList>
            <person name="Mohindra V."/>
            <person name="Chowdhury L.M."/>
            <person name="Lal K."/>
            <person name="Jena J.K."/>
        </authorList>
    </citation>
    <scope>NUCLEOTIDE SEQUENCE [LARGE SCALE GENOMIC DNA]</scope>
    <source>
        <strain evidence="16">CM1030</strain>
        <tissue evidence="16">Blood</tissue>
    </source>
</reference>
<feature type="compositionally biased region" description="Polar residues" evidence="13">
    <location>
        <begin position="71"/>
        <end position="80"/>
    </location>
</feature>
<dbReference type="Pfam" id="PF17921">
    <property type="entry name" value="Integrase_H2C2"/>
    <property type="match status" value="2"/>
</dbReference>
<feature type="coiled-coil region" evidence="12">
    <location>
        <begin position="313"/>
        <end position="340"/>
    </location>
</feature>
<dbReference type="InterPro" id="IPR041577">
    <property type="entry name" value="RT_RNaseH_2"/>
</dbReference>
<keyword evidence="5" id="KW-0548">Nucleotidyltransferase</keyword>
<dbReference type="InterPro" id="IPR050951">
    <property type="entry name" value="Retrovirus_Pol_polyprotein"/>
</dbReference>
<evidence type="ECO:0000256" key="6">
    <source>
        <dbReference type="ARBA" id="ARBA00022722"/>
    </source>
</evidence>
<dbReference type="InterPro" id="IPR043128">
    <property type="entry name" value="Rev_trsase/Diguanyl_cyclase"/>
</dbReference>
<comment type="caution">
    <text evidence="16">The sequence shown here is derived from an EMBL/GenBank/DDBJ whole genome shotgun (WGS) entry which is preliminary data.</text>
</comment>
<dbReference type="GO" id="GO:0008233">
    <property type="term" value="F:peptidase activity"/>
    <property type="evidence" value="ECO:0007669"/>
    <property type="project" value="UniProtKB-KW"/>
</dbReference>
<protein>
    <recommendedName>
        <fullName evidence="11">Gypsy retrotransposon integrase-like protein 1</fullName>
        <ecNumber evidence="2">3.1.26.4</ecNumber>
    </recommendedName>
</protein>
<feature type="domain" description="Reverse transcriptase" evidence="14">
    <location>
        <begin position="2522"/>
        <end position="2701"/>
    </location>
</feature>